<dbReference type="Gene3D" id="3.20.20.80">
    <property type="entry name" value="Glycosidases"/>
    <property type="match status" value="1"/>
</dbReference>
<proteinExistence type="inferred from homology"/>
<sequence>GHMGRWLKHEPYKQFAEAPDGYDTKWGFHEPSSLCATDPRSIGLVNELLDELISYFSSDQINVGCDETDVGMVRTKELCKEKGTGRVYLDFLLKIYANVEKHGKVMQFWGDIIKAYPELIPELPENIIAMVWGYEPDHPFNTECPDAELVIPEIRHAADLVLFACNILEARLAAKDGEVKNIPAEQRKQLAKSLKKLIKEHESIWLKRNRIGGLSDSSGKMDELLKMLESNIIK</sequence>
<feature type="non-terminal residue" evidence="4">
    <location>
        <position position="1"/>
    </location>
</feature>
<dbReference type="SUPFAM" id="SSF51445">
    <property type="entry name" value="(Trans)glycosidases"/>
    <property type="match status" value="1"/>
</dbReference>
<dbReference type="AlphaFoldDB" id="X1IAQ9"/>
<organism evidence="4">
    <name type="scientific">marine sediment metagenome</name>
    <dbReference type="NCBI Taxonomy" id="412755"/>
    <lineage>
        <taxon>unclassified sequences</taxon>
        <taxon>metagenomes</taxon>
        <taxon>ecological metagenomes</taxon>
    </lineage>
</organism>
<dbReference type="InterPro" id="IPR015883">
    <property type="entry name" value="Glyco_hydro_20_cat"/>
</dbReference>
<comment type="caution">
    <text evidence="4">The sequence shown here is derived from an EMBL/GenBank/DDBJ whole genome shotgun (WGS) entry which is preliminary data.</text>
</comment>
<reference evidence="4" key="1">
    <citation type="journal article" date="2014" name="Front. Microbiol.">
        <title>High frequency of phylogenetically diverse reductive dehalogenase-homologous genes in deep subseafloor sedimentary metagenomes.</title>
        <authorList>
            <person name="Kawai M."/>
            <person name="Futagami T."/>
            <person name="Toyoda A."/>
            <person name="Takaki Y."/>
            <person name="Nishi S."/>
            <person name="Hori S."/>
            <person name="Arai W."/>
            <person name="Tsubouchi T."/>
            <person name="Morono Y."/>
            <person name="Uchiyama I."/>
            <person name="Ito T."/>
            <person name="Fujiyama A."/>
            <person name="Inagaki F."/>
            <person name="Takami H."/>
        </authorList>
    </citation>
    <scope>NUCLEOTIDE SEQUENCE</scope>
    <source>
        <strain evidence="4">Expedition CK06-06</strain>
    </source>
</reference>
<dbReference type="PANTHER" id="PTHR21040">
    <property type="entry name" value="BCDNA.GH04120"/>
    <property type="match status" value="1"/>
</dbReference>
<evidence type="ECO:0000259" key="3">
    <source>
        <dbReference type="Pfam" id="PF00728"/>
    </source>
</evidence>
<dbReference type="InterPro" id="IPR038901">
    <property type="entry name" value="HEXDC-like"/>
</dbReference>
<evidence type="ECO:0000313" key="4">
    <source>
        <dbReference type="EMBL" id="GAH66375.1"/>
    </source>
</evidence>
<gene>
    <name evidence="4" type="ORF">S03H2_48686</name>
</gene>
<feature type="domain" description="Glycoside hydrolase family 20 catalytic" evidence="3">
    <location>
        <begin position="1"/>
        <end position="134"/>
    </location>
</feature>
<dbReference type="GO" id="GO:0004563">
    <property type="term" value="F:beta-N-acetylhexosaminidase activity"/>
    <property type="evidence" value="ECO:0007669"/>
    <property type="project" value="UniProtKB-ARBA"/>
</dbReference>
<dbReference type="EMBL" id="BARU01030712">
    <property type="protein sequence ID" value="GAH66375.1"/>
    <property type="molecule type" value="Genomic_DNA"/>
</dbReference>
<comment type="similarity">
    <text evidence="1">Belongs to the glycosyl hydrolase 20 family.</text>
</comment>
<keyword evidence="2" id="KW-0378">Hydrolase</keyword>
<accession>X1IAQ9</accession>
<name>X1IAQ9_9ZZZZ</name>
<dbReference type="InterPro" id="IPR017853">
    <property type="entry name" value="GH"/>
</dbReference>
<evidence type="ECO:0000256" key="2">
    <source>
        <dbReference type="ARBA" id="ARBA00022801"/>
    </source>
</evidence>
<protein>
    <recommendedName>
        <fullName evidence="3">Glycoside hydrolase family 20 catalytic domain-containing protein</fullName>
    </recommendedName>
</protein>
<dbReference type="PANTHER" id="PTHR21040:SF8">
    <property type="entry name" value="BCDNA.GH04120"/>
    <property type="match status" value="1"/>
</dbReference>
<dbReference type="GO" id="GO:0005975">
    <property type="term" value="P:carbohydrate metabolic process"/>
    <property type="evidence" value="ECO:0007669"/>
    <property type="project" value="InterPro"/>
</dbReference>
<evidence type="ECO:0000256" key="1">
    <source>
        <dbReference type="ARBA" id="ARBA00006285"/>
    </source>
</evidence>
<dbReference type="Pfam" id="PF00728">
    <property type="entry name" value="Glyco_hydro_20"/>
    <property type="match status" value="1"/>
</dbReference>